<dbReference type="SUPFAM" id="SSF56112">
    <property type="entry name" value="Protein kinase-like (PK-like)"/>
    <property type="match status" value="1"/>
</dbReference>
<dbReference type="GO" id="GO:0004674">
    <property type="term" value="F:protein serine/threonine kinase activity"/>
    <property type="evidence" value="ECO:0007669"/>
    <property type="project" value="UniProtKB-EC"/>
</dbReference>
<dbReference type="GO" id="GO:0005524">
    <property type="term" value="F:ATP binding"/>
    <property type="evidence" value="ECO:0007669"/>
    <property type="project" value="UniProtKB-UniRule"/>
</dbReference>
<dbReference type="InterPro" id="IPR011009">
    <property type="entry name" value="Kinase-like_dom_sf"/>
</dbReference>
<evidence type="ECO:0000256" key="7">
    <source>
        <dbReference type="SAM" id="SignalP"/>
    </source>
</evidence>
<comment type="catalytic activity">
    <reaction evidence="4">
        <text>L-threonyl-[protein] + ATP = O-phospho-L-threonyl-[protein] + ADP + H(+)</text>
        <dbReference type="Rhea" id="RHEA:46608"/>
        <dbReference type="Rhea" id="RHEA-COMP:11060"/>
        <dbReference type="Rhea" id="RHEA-COMP:11605"/>
        <dbReference type="ChEBI" id="CHEBI:15378"/>
        <dbReference type="ChEBI" id="CHEBI:30013"/>
        <dbReference type="ChEBI" id="CHEBI:30616"/>
        <dbReference type="ChEBI" id="CHEBI:61977"/>
        <dbReference type="ChEBI" id="CHEBI:456216"/>
        <dbReference type="EC" id="2.7.11.1"/>
    </reaction>
</comment>
<evidence type="ECO:0000313" key="9">
    <source>
        <dbReference type="Proteomes" id="UP000008021"/>
    </source>
</evidence>
<dbReference type="Gramene" id="OMERI04G02040.1">
    <property type="protein sequence ID" value="OMERI04G02040.1"/>
    <property type="gene ID" value="OMERI04G02040"/>
</dbReference>
<dbReference type="PANTHER" id="PTHR32444:SF77">
    <property type="entry name" value="OS05G0163500 PROTEIN"/>
    <property type="match status" value="1"/>
</dbReference>
<organism evidence="8">
    <name type="scientific">Oryza meridionalis</name>
    <dbReference type="NCBI Taxonomy" id="40149"/>
    <lineage>
        <taxon>Eukaryota</taxon>
        <taxon>Viridiplantae</taxon>
        <taxon>Streptophyta</taxon>
        <taxon>Embryophyta</taxon>
        <taxon>Tracheophyta</taxon>
        <taxon>Spermatophyta</taxon>
        <taxon>Magnoliopsida</taxon>
        <taxon>Liliopsida</taxon>
        <taxon>Poales</taxon>
        <taxon>Poaceae</taxon>
        <taxon>BOP clade</taxon>
        <taxon>Oryzoideae</taxon>
        <taxon>Oryzeae</taxon>
        <taxon>Oryzinae</taxon>
        <taxon>Oryza</taxon>
    </lineage>
</organism>
<dbReference type="SUPFAM" id="SSF51110">
    <property type="entry name" value="alpha-D-mannose-specific plant lectins"/>
    <property type="match status" value="1"/>
</dbReference>
<dbReference type="EC" id="2.7.11.1" evidence="2"/>
<keyword evidence="6" id="KW-0547">Nucleotide-binding</keyword>
<protein>
    <recommendedName>
        <fullName evidence="2">non-specific serine/threonine protein kinase</fullName>
        <ecNumber evidence="2">2.7.11.1</ecNumber>
    </recommendedName>
</protein>
<keyword evidence="9" id="KW-1185">Reference proteome</keyword>
<dbReference type="InterPro" id="IPR017441">
    <property type="entry name" value="Protein_kinase_ATP_BS"/>
</dbReference>
<keyword evidence="6" id="KW-0067">ATP-binding</keyword>
<dbReference type="HOGENOM" id="CLU_000288_116_2_1"/>
<evidence type="ECO:0000256" key="5">
    <source>
        <dbReference type="ARBA" id="ARBA00048679"/>
    </source>
</evidence>
<dbReference type="STRING" id="40149.A0A0E0DAL2"/>
<reference evidence="8" key="2">
    <citation type="submission" date="2018-05" db="EMBL/GenBank/DDBJ databases">
        <title>OmerRS3 (Oryza meridionalis Reference Sequence Version 3).</title>
        <authorList>
            <person name="Zhang J."/>
            <person name="Kudrna D."/>
            <person name="Lee S."/>
            <person name="Talag J."/>
            <person name="Welchert J."/>
            <person name="Wing R.A."/>
        </authorList>
    </citation>
    <scope>NUCLEOTIDE SEQUENCE [LARGE SCALE GENOMIC DNA]</scope>
    <source>
        <strain evidence="8">cv. OR44</strain>
    </source>
</reference>
<dbReference type="InterPro" id="IPR036426">
    <property type="entry name" value="Bulb-type_lectin_dom_sf"/>
</dbReference>
<feature type="binding site" evidence="6">
    <location>
        <position position="270"/>
    </location>
    <ligand>
        <name>ATP</name>
        <dbReference type="ChEBI" id="CHEBI:30616"/>
    </ligand>
</feature>
<feature type="signal peptide" evidence="7">
    <location>
        <begin position="1"/>
        <end position="23"/>
    </location>
</feature>
<sequence length="290" mass="31635">MLPVLILFGLLFSLQRNFPACSATNNGSTLMAGQVLTGGNKLISSNSKFALGFFQTGSSKQGGQSFDHPTDVFLPGVKIGQNKITGQKYSFTSKKNSEDPALGLYCMELDPSGSRQYYDMLCNSSIVYFSTGEWNGRYFNSVPEMSSNGFSVKSPRDWELDDRREGCTRNIPLGCSSNESTTGLTDKFFPIPSVRLPYDAHSISMETVASAHECIQFLGLPPAIDDLEQKEVTYDHLQCATKNFSEKLGGGGFGSIFKGILSDSNTIAVKMLDGARQGEKQFRAEVVQLG</sequence>
<dbReference type="GO" id="GO:0016020">
    <property type="term" value="C:membrane"/>
    <property type="evidence" value="ECO:0007669"/>
    <property type="project" value="UniProtKB-SubCell"/>
</dbReference>
<dbReference type="EnsemblPlants" id="OMERI04G02040.1">
    <property type="protein sequence ID" value="OMERI04G02040.1"/>
    <property type="gene ID" value="OMERI04G02040"/>
</dbReference>
<evidence type="ECO:0000256" key="2">
    <source>
        <dbReference type="ARBA" id="ARBA00012513"/>
    </source>
</evidence>
<evidence type="ECO:0000256" key="1">
    <source>
        <dbReference type="ARBA" id="ARBA00004479"/>
    </source>
</evidence>
<evidence type="ECO:0000256" key="4">
    <source>
        <dbReference type="ARBA" id="ARBA00047899"/>
    </source>
</evidence>
<accession>A0A0E0DAL2</accession>
<dbReference type="PANTHER" id="PTHR32444">
    <property type="entry name" value="BULB-TYPE LECTIN DOMAIN-CONTAINING PROTEIN"/>
    <property type="match status" value="1"/>
</dbReference>
<dbReference type="Gene3D" id="3.30.200.20">
    <property type="entry name" value="Phosphorylase Kinase, domain 1"/>
    <property type="match status" value="1"/>
</dbReference>
<reference evidence="8" key="1">
    <citation type="submission" date="2015-04" db="UniProtKB">
        <authorList>
            <consortium name="EnsemblPlants"/>
        </authorList>
    </citation>
    <scope>IDENTIFICATION</scope>
</reference>
<dbReference type="Proteomes" id="UP000008021">
    <property type="component" value="Chromosome 4"/>
</dbReference>
<dbReference type="PROSITE" id="PS00107">
    <property type="entry name" value="PROTEIN_KINASE_ATP"/>
    <property type="match status" value="1"/>
</dbReference>
<keyword evidence="3" id="KW-0675">Receptor</keyword>
<evidence type="ECO:0000313" key="8">
    <source>
        <dbReference type="EnsemblPlants" id="OMERI04G02040.1"/>
    </source>
</evidence>
<comment type="catalytic activity">
    <reaction evidence="5">
        <text>L-seryl-[protein] + ATP = O-phospho-L-seryl-[protein] + ADP + H(+)</text>
        <dbReference type="Rhea" id="RHEA:17989"/>
        <dbReference type="Rhea" id="RHEA-COMP:9863"/>
        <dbReference type="Rhea" id="RHEA-COMP:11604"/>
        <dbReference type="ChEBI" id="CHEBI:15378"/>
        <dbReference type="ChEBI" id="CHEBI:29999"/>
        <dbReference type="ChEBI" id="CHEBI:30616"/>
        <dbReference type="ChEBI" id="CHEBI:83421"/>
        <dbReference type="ChEBI" id="CHEBI:456216"/>
        <dbReference type="EC" id="2.7.11.1"/>
    </reaction>
</comment>
<feature type="chain" id="PRO_5002356785" description="non-specific serine/threonine protein kinase" evidence="7">
    <location>
        <begin position="24"/>
        <end position="290"/>
    </location>
</feature>
<proteinExistence type="predicted"/>
<evidence type="ECO:0000256" key="3">
    <source>
        <dbReference type="ARBA" id="ARBA00023170"/>
    </source>
</evidence>
<evidence type="ECO:0000256" key="6">
    <source>
        <dbReference type="PROSITE-ProRule" id="PRU10141"/>
    </source>
</evidence>
<dbReference type="AlphaFoldDB" id="A0A0E0DAL2"/>
<name>A0A0E0DAL2_9ORYZ</name>
<comment type="subcellular location">
    <subcellularLocation>
        <location evidence="1">Membrane</location>
        <topology evidence="1">Single-pass type I membrane protein</topology>
    </subcellularLocation>
</comment>
<keyword evidence="7" id="KW-0732">Signal</keyword>